<dbReference type="InterPro" id="IPR001789">
    <property type="entry name" value="Sig_transdc_resp-reg_receiver"/>
</dbReference>
<dbReference type="EC" id="2.7.13.3" evidence="2"/>
<dbReference type="PROSITE" id="PS50109">
    <property type="entry name" value="HIS_KIN"/>
    <property type="match status" value="1"/>
</dbReference>
<evidence type="ECO:0000256" key="7">
    <source>
        <dbReference type="SAM" id="Coils"/>
    </source>
</evidence>
<evidence type="ECO:0000256" key="2">
    <source>
        <dbReference type="ARBA" id="ARBA00012438"/>
    </source>
</evidence>
<keyword evidence="5" id="KW-0902">Two-component regulatory system</keyword>
<dbReference type="Pfam" id="PF02518">
    <property type="entry name" value="HATPase_c"/>
    <property type="match status" value="1"/>
</dbReference>
<feature type="domain" description="Histidine kinase" evidence="8">
    <location>
        <begin position="223"/>
        <end position="480"/>
    </location>
</feature>
<reference evidence="10 11" key="1">
    <citation type="submission" date="2021-03" db="EMBL/GenBank/DDBJ databases">
        <title>Metabolic Capacity of the Antarctic Cyanobacterium Phormidium pseudopriestleyi that Sustains Oxygenic Photosynthesis in the Presence of Hydrogen Sulfide.</title>
        <authorList>
            <person name="Lumian J.E."/>
            <person name="Jungblut A.D."/>
            <person name="Dillon M.L."/>
            <person name="Hawes I."/>
            <person name="Doran P.T."/>
            <person name="Mackey T.J."/>
            <person name="Dick G.J."/>
            <person name="Grettenberger C.L."/>
            <person name="Sumner D.Y."/>
        </authorList>
    </citation>
    <scope>NUCLEOTIDE SEQUENCE [LARGE SCALE GENOMIC DNA]</scope>
    <source>
        <strain evidence="10 11">FRX01</strain>
    </source>
</reference>
<evidence type="ECO:0000313" key="10">
    <source>
        <dbReference type="EMBL" id="MBO0350773.1"/>
    </source>
</evidence>
<dbReference type="CDD" id="cd00082">
    <property type="entry name" value="HisKA"/>
    <property type="match status" value="1"/>
</dbReference>
<dbReference type="PROSITE" id="PS50110">
    <property type="entry name" value="RESPONSE_REGULATORY"/>
    <property type="match status" value="1"/>
</dbReference>
<keyword evidence="4" id="KW-0418">Kinase</keyword>
<dbReference type="PRINTS" id="PR00344">
    <property type="entry name" value="BCTRLSENSOR"/>
</dbReference>
<dbReference type="InterPro" id="IPR036890">
    <property type="entry name" value="HATPase_C_sf"/>
</dbReference>
<dbReference type="SMART" id="SM00388">
    <property type="entry name" value="HisKA"/>
    <property type="match status" value="1"/>
</dbReference>
<dbReference type="SUPFAM" id="SSF55874">
    <property type="entry name" value="ATPase domain of HSP90 chaperone/DNA topoisomerase II/histidine kinase"/>
    <property type="match status" value="1"/>
</dbReference>
<evidence type="ECO:0000256" key="3">
    <source>
        <dbReference type="ARBA" id="ARBA00022553"/>
    </source>
</evidence>
<dbReference type="Proteomes" id="UP000664844">
    <property type="component" value="Unassembled WGS sequence"/>
</dbReference>
<protein>
    <recommendedName>
        <fullName evidence="2">histidine kinase</fullName>
        <ecNumber evidence="2">2.7.13.3</ecNumber>
    </recommendedName>
</protein>
<dbReference type="InterPro" id="IPR036097">
    <property type="entry name" value="HisK_dim/P_sf"/>
</dbReference>
<dbReference type="PANTHER" id="PTHR43065">
    <property type="entry name" value="SENSOR HISTIDINE KINASE"/>
    <property type="match status" value="1"/>
</dbReference>
<feature type="coiled-coil region" evidence="7">
    <location>
        <begin position="187"/>
        <end position="214"/>
    </location>
</feature>
<dbReference type="InterPro" id="IPR011006">
    <property type="entry name" value="CheY-like_superfamily"/>
</dbReference>
<keyword evidence="4" id="KW-0808">Transferase</keyword>
<comment type="caution">
    <text evidence="10">The sequence shown here is derived from an EMBL/GenBank/DDBJ whole genome shotgun (WGS) entry which is preliminary data.</text>
</comment>
<keyword evidence="3 6" id="KW-0597">Phosphoprotein</keyword>
<gene>
    <name evidence="10" type="ORF">J0895_17080</name>
</gene>
<dbReference type="Gene3D" id="1.10.287.130">
    <property type="match status" value="1"/>
</dbReference>
<dbReference type="InterPro" id="IPR005467">
    <property type="entry name" value="His_kinase_dom"/>
</dbReference>
<dbReference type="SUPFAM" id="SSF47384">
    <property type="entry name" value="Homodimeric domain of signal transducing histidine kinase"/>
    <property type="match status" value="1"/>
</dbReference>
<sequence length="518" mass="58179">MQSRVMSEESIKINPAIALRSLPQNFSATPGEAMIKELSVQPVSILLIDDQPIVGEAIRRMLATEKDIEFYSCTDPDEAIQIATQVQPTVILQDLVMGEVDGLMLLRFFRANPATRDIPIVVLSTKEEPEQKAEAFASGANDYLIKIPDKIELIARLRYHSNAYHNLCKRYEVELTKQYNKELEFRVQERTQELTEALEHLKQTQAQLVQSEKMSGLGQLVAGIAHEINNPISFISGNLTHFIEYAEGLLTLVELYEQAFPELPITIQDFRESLDLEFVREDLPRLMSSIRGGSDRIREIVVNLRNFSRMDESDRKEADIHEGIDSTLGMLQHRLDESQIELIKEYGELPPIECYPGQLNQVFINILTNAIDAVSDRPQLSPSQSISDDGETVPRKISIKTELQGEAVAIRITDNGIGIPPELQIQIFNPFFTTKEVGEGTGLGLAISYEIIVKKHQGRIRCESHPSRGTEFIIEIPFGSNQSNNLRQLPLSHNESAVSSVSQPPPTEIASLQWLEVG</sequence>
<dbReference type="PANTHER" id="PTHR43065:SF50">
    <property type="entry name" value="HISTIDINE KINASE"/>
    <property type="match status" value="1"/>
</dbReference>
<evidence type="ECO:0000259" key="9">
    <source>
        <dbReference type="PROSITE" id="PS50110"/>
    </source>
</evidence>
<feature type="domain" description="Response regulatory" evidence="9">
    <location>
        <begin position="44"/>
        <end position="161"/>
    </location>
</feature>
<evidence type="ECO:0000259" key="8">
    <source>
        <dbReference type="PROSITE" id="PS50109"/>
    </source>
</evidence>
<dbReference type="SMART" id="SM00448">
    <property type="entry name" value="REC"/>
    <property type="match status" value="1"/>
</dbReference>
<dbReference type="Gene3D" id="3.30.565.10">
    <property type="entry name" value="Histidine kinase-like ATPase, C-terminal domain"/>
    <property type="match status" value="1"/>
</dbReference>
<dbReference type="InterPro" id="IPR003594">
    <property type="entry name" value="HATPase_dom"/>
</dbReference>
<evidence type="ECO:0000256" key="1">
    <source>
        <dbReference type="ARBA" id="ARBA00000085"/>
    </source>
</evidence>
<name>A0ABS3FUP4_9CYAN</name>
<evidence type="ECO:0000256" key="5">
    <source>
        <dbReference type="ARBA" id="ARBA00023012"/>
    </source>
</evidence>
<dbReference type="Gene3D" id="3.40.50.2300">
    <property type="match status" value="1"/>
</dbReference>
<comment type="catalytic activity">
    <reaction evidence="1">
        <text>ATP + protein L-histidine = ADP + protein N-phospho-L-histidine.</text>
        <dbReference type="EC" id="2.7.13.3"/>
    </reaction>
</comment>
<evidence type="ECO:0000256" key="6">
    <source>
        <dbReference type="PROSITE-ProRule" id="PRU00169"/>
    </source>
</evidence>
<dbReference type="SUPFAM" id="SSF52172">
    <property type="entry name" value="CheY-like"/>
    <property type="match status" value="1"/>
</dbReference>
<proteinExistence type="predicted"/>
<feature type="modified residue" description="4-aspartylphosphate" evidence="6">
    <location>
        <position position="94"/>
    </location>
</feature>
<keyword evidence="7" id="KW-0175">Coiled coil</keyword>
<accession>A0ABS3FUP4</accession>
<dbReference type="InterPro" id="IPR004358">
    <property type="entry name" value="Sig_transdc_His_kin-like_C"/>
</dbReference>
<evidence type="ECO:0000313" key="11">
    <source>
        <dbReference type="Proteomes" id="UP000664844"/>
    </source>
</evidence>
<evidence type="ECO:0000256" key="4">
    <source>
        <dbReference type="ARBA" id="ARBA00022777"/>
    </source>
</evidence>
<dbReference type="SMART" id="SM00387">
    <property type="entry name" value="HATPase_c"/>
    <property type="match status" value="1"/>
</dbReference>
<dbReference type="InterPro" id="IPR003661">
    <property type="entry name" value="HisK_dim/P_dom"/>
</dbReference>
<organism evidence="10 11">
    <name type="scientific">Phormidium pseudopriestleyi FRX01</name>
    <dbReference type="NCBI Taxonomy" id="1759528"/>
    <lineage>
        <taxon>Bacteria</taxon>
        <taxon>Bacillati</taxon>
        <taxon>Cyanobacteriota</taxon>
        <taxon>Cyanophyceae</taxon>
        <taxon>Oscillatoriophycideae</taxon>
        <taxon>Oscillatoriales</taxon>
        <taxon>Oscillatoriaceae</taxon>
        <taxon>Phormidium</taxon>
    </lineage>
</organism>
<dbReference type="Pfam" id="PF00072">
    <property type="entry name" value="Response_reg"/>
    <property type="match status" value="1"/>
</dbReference>
<keyword evidence="11" id="KW-1185">Reference proteome</keyword>
<dbReference type="EMBL" id="JAFLQW010000456">
    <property type="protein sequence ID" value="MBO0350773.1"/>
    <property type="molecule type" value="Genomic_DNA"/>
</dbReference>